<keyword evidence="3" id="KW-1185">Reference proteome</keyword>
<accession>A0A7J8FIF8</accession>
<name>A0A7J8FIF8_ROUAE</name>
<comment type="caution">
    <text evidence="2">The sequence shown here is derived from an EMBL/GenBank/DDBJ whole genome shotgun (WGS) entry which is preliminary data.</text>
</comment>
<feature type="compositionally biased region" description="Basic and acidic residues" evidence="1">
    <location>
        <begin position="29"/>
        <end position="39"/>
    </location>
</feature>
<dbReference type="AlphaFoldDB" id="A0A7J8FIF8"/>
<evidence type="ECO:0000313" key="2">
    <source>
        <dbReference type="EMBL" id="KAF6447370.1"/>
    </source>
</evidence>
<evidence type="ECO:0000313" key="3">
    <source>
        <dbReference type="Proteomes" id="UP000593571"/>
    </source>
</evidence>
<protein>
    <submittedName>
        <fullName evidence="2">Uncharacterized protein</fullName>
    </submittedName>
</protein>
<reference evidence="2 3" key="1">
    <citation type="journal article" date="2020" name="Nature">
        <title>Six reference-quality genomes reveal evolution of bat adaptations.</title>
        <authorList>
            <person name="Jebb D."/>
            <person name="Huang Z."/>
            <person name="Pippel M."/>
            <person name="Hughes G.M."/>
            <person name="Lavrichenko K."/>
            <person name="Devanna P."/>
            <person name="Winkler S."/>
            <person name="Jermiin L.S."/>
            <person name="Skirmuntt E.C."/>
            <person name="Katzourakis A."/>
            <person name="Burkitt-Gray L."/>
            <person name="Ray D.A."/>
            <person name="Sullivan K.A.M."/>
            <person name="Roscito J.G."/>
            <person name="Kirilenko B.M."/>
            <person name="Davalos L.M."/>
            <person name="Corthals A.P."/>
            <person name="Power M.L."/>
            <person name="Jones G."/>
            <person name="Ransome R.D."/>
            <person name="Dechmann D.K.N."/>
            <person name="Locatelli A.G."/>
            <person name="Puechmaille S.J."/>
            <person name="Fedrigo O."/>
            <person name="Jarvis E.D."/>
            <person name="Hiller M."/>
            <person name="Vernes S.C."/>
            <person name="Myers E.W."/>
            <person name="Teeling E.C."/>
        </authorList>
    </citation>
    <scope>NUCLEOTIDE SEQUENCE [LARGE SCALE GENOMIC DNA]</scope>
    <source>
        <strain evidence="2">MRouAeg1</strain>
        <tissue evidence="2">Muscle</tissue>
    </source>
</reference>
<dbReference type="Proteomes" id="UP000593571">
    <property type="component" value="Unassembled WGS sequence"/>
</dbReference>
<feature type="region of interest" description="Disordered" evidence="1">
    <location>
        <begin position="17"/>
        <end position="64"/>
    </location>
</feature>
<dbReference type="EMBL" id="JACASE010000007">
    <property type="protein sequence ID" value="KAF6447370.1"/>
    <property type="molecule type" value="Genomic_DNA"/>
</dbReference>
<gene>
    <name evidence="2" type="ORF">HJG63_011832</name>
</gene>
<proteinExistence type="predicted"/>
<organism evidence="2 3">
    <name type="scientific">Rousettus aegyptiacus</name>
    <name type="common">Egyptian fruit bat</name>
    <name type="synonym">Pteropus aegyptiacus</name>
    <dbReference type="NCBI Taxonomy" id="9407"/>
    <lineage>
        <taxon>Eukaryota</taxon>
        <taxon>Metazoa</taxon>
        <taxon>Chordata</taxon>
        <taxon>Craniata</taxon>
        <taxon>Vertebrata</taxon>
        <taxon>Euteleostomi</taxon>
        <taxon>Mammalia</taxon>
        <taxon>Eutheria</taxon>
        <taxon>Laurasiatheria</taxon>
        <taxon>Chiroptera</taxon>
        <taxon>Yinpterochiroptera</taxon>
        <taxon>Pteropodoidea</taxon>
        <taxon>Pteropodidae</taxon>
        <taxon>Rousettinae</taxon>
        <taxon>Rousettus</taxon>
    </lineage>
</organism>
<evidence type="ECO:0000256" key="1">
    <source>
        <dbReference type="SAM" id="MobiDB-lite"/>
    </source>
</evidence>
<sequence length="271" mass="30850">MLAPAGSGLSFWPRTRWRAASFPPSPPRRGNEAHERDPSGPHATRATAREDPCGGGHSTGVRGAAVSGIPESQACARRRLWAQPQMPRARLALHIYTPYVHTHVHTHRHTIRARTHAIRAHAHAHTRHTCTRAIRTHHTRERTHTHTSCAHILHTRLRLQRQIHVCTLNVCTCLCERAHASTYKDLILYNGMISFYNFLKSGPDCSPGQHRKRGARFLGQTKAERRSPDLGWKRLPPLEFCFLCNTCFLSGDRFLPDIYILNLAFHEAKRY</sequence>